<evidence type="ECO:0000313" key="1">
    <source>
        <dbReference type="EMBL" id="MBC8594337.1"/>
    </source>
</evidence>
<keyword evidence="2" id="KW-1185">Reference proteome</keyword>
<gene>
    <name evidence="1" type="ORF">H8744_14035</name>
</gene>
<dbReference type="EMBL" id="JACRTF010000001">
    <property type="protein sequence ID" value="MBC8594337.1"/>
    <property type="molecule type" value="Genomic_DNA"/>
</dbReference>
<dbReference type="AlphaFoldDB" id="A0A926F948"/>
<organism evidence="1 2">
    <name type="scientific">Jilunia laotingensis</name>
    <dbReference type="NCBI Taxonomy" id="2763675"/>
    <lineage>
        <taxon>Bacteria</taxon>
        <taxon>Pseudomonadati</taxon>
        <taxon>Bacteroidota</taxon>
        <taxon>Bacteroidia</taxon>
        <taxon>Bacteroidales</taxon>
        <taxon>Bacteroidaceae</taxon>
        <taxon>Jilunia</taxon>
    </lineage>
</organism>
<comment type="caution">
    <text evidence="1">The sequence shown here is derived from an EMBL/GenBank/DDBJ whole genome shotgun (WGS) entry which is preliminary data.</text>
</comment>
<evidence type="ECO:0008006" key="3">
    <source>
        <dbReference type="Google" id="ProtNLM"/>
    </source>
</evidence>
<reference evidence="1" key="1">
    <citation type="submission" date="2020-08" db="EMBL/GenBank/DDBJ databases">
        <title>Genome public.</title>
        <authorList>
            <person name="Liu C."/>
            <person name="Sun Q."/>
        </authorList>
    </citation>
    <scope>NUCLEOTIDE SEQUENCE</scope>
    <source>
        <strain evidence="1">N12</strain>
    </source>
</reference>
<name>A0A926F948_9BACT</name>
<accession>A0A926F948</accession>
<sequence>MIQTLKLHGTDKQLYRLVGPLVMDPEILKSNNNYPFKTTDQFLWFIAINGKEVVGFIPVEKRGGNIIMNNYYFNRGGEEAFSRLLVDALAVFDEEKNVYAVVQIQHRMIFEKYGFKIEKSWKQYIKMRRSE</sequence>
<dbReference type="RefSeq" id="WP_262435430.1">
    <property type="nucleotide sequence ID" value="NZ_JACRTF010000001.1"/>
</dbReference>
<proteinExistence type="predicted"/>
<evidence type="ECO:0000313" key="2">
    <source>
        <dbReference type="Proteomes" id="UP000651085"/>
    </source>
</evidence>
<protein>
    <recommendedName>
        <fullName evidence="3">N-acetyltransferase domain-containing protein</fullName>
    </recommendedName>
</protein>
<dbReference type="Proteomes" id="UP000651085">
    <property type="component" value="Unassembled WGS sequence"/>
</dbReference>